<name>A0A9R1XY95_LACSA</name>
<dbReference type="Proteomes" id="UP000235145">
    <property type="component" value="Unassembled WGS sequence"/>
</dbReference>
<dbReference type="EMBL" id="NBSK02000001">
    <property type="protein sequence ID" value="KAJ0227327.1"/>
    <property type="molecule type" value="Genomic_DNA"/>
</dbReference>
<dbReference type="AlphaFoldDB" id="A0A9R1XY95"/>
<feature type="coiled-coil region" evidence="2">
    <location>
        <begin position="328"/>
        <end position="408"/>
    </location>
</feature>
<evidence type="ECO:0000256" key="2">
    <source>
        <dbReference type="SAM" id="Coils"/>
    </source>
</evidence>
<feature type="region of interest" description="Disordered" evidence="3">
    <location>
        <begin position="762"/>
        <end position="840"/>
    </location>
</feature>
<evidence type="ECO:0000256" key="3">
    <source>
        <dbReference type="SAM" id="MobiDB-lite"/>
    </source>
</evidence>
<evidence type="ECO:0000313" key="4">
    <source>
        <dbReference type="EMBL" id="KAJ0227327.1"/>
    </source>
</evidence>
<gene>
    <name evidence="4" type="ORF">LSAT_V11C100001540</name>
</gene>
<keyword evidence="1 2" id="KW-0175">Coiled coil</keyword>
<comment type="caution">
    <text evidence="4">The sequence shown here is derived from an EMBL/GenBank/DDBJ whole genome shotgun (WGS) entry which is preliminary data.</text>
</comment>
<evidence type="ECO:0000256" key="1">
    <source>
        <dbReference type="ARBA" id="ARBA00023054"/>
    </source>
</evidence>
<protein>
    <recommendedName>
        <fullName evidence="6">Synaptonemal complex protein 1</fullName>
    </recommendedName>
</protein>
<proteinExistence type="predicted"/>
<reference evidence="4 5" key="1">
    <citation type="journal article" date="2017" name="Nat. Commun.">
        <title>Genome assembly with in vitro proximity ligation data and whole-genome triplication in lettuce.</title>
        <authorList>
            <person name="Reyes-Chin-Wo S."/>
            <person name="Wang Z."/>
            <person name="Yang X."/>
            <person name="Kozik A."/>
            <person name="Arikit S."/>
            <person name="Song C."/>
            <person name="Xia L."/>
            <person name="Froenicke L."/>
            <person name="Lavelle D.O."/>
            <person name="Truco M.J."/>
            <person name="Xia R."/>
            <person name="Zhu S."/>
            <person name="Xu C."/>
            <person name="Xu H."/>
            <person name="Xu X."/>
            <person name="Cox K."/>
            <person name="Korf I."/>
            <person name="Meyers B.C."/>
            <person name="Michelmore R.W."/>
        </authorList>
    </citation>
    <scope>NUCLEOTIDE SEQUENCE [LARGE SCALE GENOMIC DNA]</scope>
    <source>
        <strain evidence="5">cv. Salinas</strain>
        <tissue evidence="4">Seedlings</tissue>
    </source>
</reference>
<feature type="coiled-coil region" evidence="2">
    <location>
        <begin position="453"/>
        <end position="561"/>
    </location>
</feature>
<dbReference type="PANTHER" id="PTHR23160">
    <property type="entry name" value="SYNAPTONEMAL COMPLEX PROTEIN-RELATED"/>
    <property type="match status" value="1"/>
</dbReference>
<accession>A0A9R1XY95</accession>
<dbReference type="GO" id="GO:0007131">
    <property type="term" value="P:reciprocal meiotic recombination"/>
    <property type="evidence" value="ECO:0000318"/>
    <property type="project" value="GO_Central"/>
</dbReference>
<evidence type="ECO:0000313" key="5">
    <source>
        <dbReference type="Proteomes" id="UP000235145"/>
    </source>
</evidence>
<feature type="coiled-coil region" evidence="2">
    <location>
        <begin position="611"/>
        <end position="709"/>
    </location>
</feature>
<organism evidence="4 5">
    <name type="scientific">Lactuca sativa</name>
    <name type="common">Garden lettuce</name>
    <dbReference type="NCBI Taxonomy" id="4236"/>
    <lineage>
        <taxon>Eukaryota</taxon>
        <taxon>Viridiplantae</taxon>
        <taxon>Streptophyta</taxon>
        <taxon>Embryophyta</taxon>
        <taxon>Tracheophyta</taxon>
        <taxon>Spermatophyta</taxon>
        <taxon>Magnoliopsida</taxon>
        <taxon>eudicotyledons</taxon>
        <taxon>Gunneridae</taxon>
        <taxon>Pentapetalae</taxon>
        <taxon>asterids</taxon>
        <taxon>campanulids</taxon>
        <taxon>Asterales</taxon>
        <taxon>Asteraceae</taxon>
        <taxon>Cichorioideae</taxon>
        <taxon>Cichorieae</taxon>
        <taxon>Lactucinae</taxon>
        <taxon>Lactuca</taxon>
    </lineage>
</organism>
<keyword evidence="5" id="KW-1185">Reference proteome</keyword>
<feature type="coiled-coil region" evidence="2">
    <location>
        <begin position="50"/>
        <end position="284"/>
    </location>
</feature>
<sequence>MSKPVGFSGLKSFDQFKSSLGSSSSATAKSFQISTRQPSYSNSSGSFANLKLTAEHIHALEEKLQNAYNENAKLKVKHQEDEKLWKGLESKFFSTKTLCDQLTETLQLLSDQVQDGEKDKVSFANKLSETSLALDNLHGQMKSLSLKLESSEETIRNREKELEELVVSKENVEKQLKDEQCKVLSLTDEKDSLIKNFEETVAANESTIESLTYKLSELQLELTSKEDRLNDMQNLNERKEKENTDLIACNKKLAEHLDKAMQENQSLENFVKVLTSQLADLDRQSVAFCEKVVKANAFVDSCFELLQEEKRLATQKAQQRYDWLHGQLLNTTSEKDALQMVNQELNNKITELQNDQQSTIAQHAEECRIAEEKVLKLESETEVLASKKTEMENLIITLEDKIRSLSEASRLSEMQMVRMYPTITKVLDYHIMLNQYVLLKMQQDFQLKHSESETENKEIIKNLQSEIQKKEEEIDNLQKEVVNHEQNEDSQEKQLNQLQSLLQEKEQVVLELKEKEKQIEDQLTEAQKSLVEAEDKLAEAKKQYNQMLESKQLELSRHLKEISQRNDQAINVIRKKYETEKQECITIEKEKAEKAVIDMEKKSEQKVSDCKEEAKQQLLKIEREHTALINKIRMENDKKEESLKSNHSEELKRMQLQAENELKELLKNQHEAELKELRSQHEEDCKHLEEELNIQKTKEERQKALLQMQWKVMSDEPQQDQEATSRKDLAYVNIAETPVPKMLKKPDKSVISIPKHSKKVTHHEYEVETSHGTITKRRKTKSTIMIQDPRKSKRQTPKVNTPRNAIMKMKGGSQPNPANIGDLFSEGSLNPYADDPYAFD</sequence>
<evidence type="ECO:0008006" key="6">
    <source>
        <dbReference type="Google" id="ProtNLM"/>
    </source>
</evidence>
<dbReference type="PANTHER" id="PTHR23160:SF3">
    <property type="entry name" value="SYNAPTONEMAL COMPLEX PROTEIN 1-RELATED"/>
    <property type="match status" value="1"/>
</dbReference>